<comment type="similarity">
    <text evidence="3">Belongs to the Tdpoz family.</text>
</comment>
<dbReference type="GO" id="GO:0005634">
    <property type="term" value="C:nucleus"/>
    <property type="evidence" value="ECO:0007669"/>
    <property type="project" value="UniProtKB-SubCell"/>
</dbReference>
<dbReference type="Pfam" id="PF00651">
    <property type="entry name" value="BTB"/>
    <property type="match status" value="1"/>
</dbReference>
<dbReference type="InterPro" id="IPR011333">
    <property type="entry name" value="SKP1/BTB/POZ_sf"/>
</dbReference>
<evidence type="ECO:0000256" key="5">
    <source>
        <dbReference type="ARBA" id="ARBA00023242"/>
    </source>
</evidence>
<comment type="caution">
    <text evidence="9">The sequence shown here is derived from an EMBL/GenBank/DDBJ whole genome shotgun (WGS) entry which is preliminary data.</text>
</comment>
<dbReference type="Gene3D" id="3.30.710.10">
    <property type="entry name" value="Potassium Channel Kv1.1, Chain A"/>
    <property type="match status" value="1"/>
</dbReference>
<organism evidence="9 10">
    <name type="scientific">Ramazzottius varieornatus</name>
    <name type="common">Water bear</name>
    <name type="synonym">Tardigrade</name>
    <dbReference type="NCBI Taxonomy" id="947166"/>
    <lineage>
        <taxon>Eukaryota</taxon>
        <taxon>Metazoa</taxon>
        <taxon>Ecdysozoa</taxon>
        <taxon>Tardigrada</taxon>
        <taxon>Eutardigrada</taxon>
        <taxon>Parachela</taxon>
        <taxon>Hypsibioidea</taxon>
        <taxon>Ramazzottiidae</taxon>
        <taxon>Ramazzottius</taxon>
    </lineage>
</organism>
<name>A0A1D1UHM5_RAMVA</name>
<keyword evidence="5" id="KW-0539">Nucleus</keyword>
<proteinExistence type="inferred from homology"/>
<dbReference type="InterPro" id="IPR008974">
    <property type="entry name" value="TRAF-like"/>
</dbReference>
<evidence type="ECO:0000256" key="1">
    <source>
        <dbReference type="ARBA" id="ARBA00004123"/>
    </source>
</evidence>
<dbReference type="Proteomes" id="UP000186922">
    <property type="component" value="Unassembled WGS sequence"/>
</dbReference>
<dbReference type="GO" id="GO:0030163">
    <property type="term" value="P:protein catabolic process"/>
    <property type="evidence" value="ECO:0007669"/>
    <property type="project" value="UniProtKB-ARBA"/>
</dbReference>
<feature type="compositionally biased region" description="Basic and acidic residues" evidence="6">
    <location>
        <begin position="207"/>
        <end position="225"/>
    </location>
</feature>
<feature type="domain" description="MATH" evidence="8">
    <location>
        <begin position="31"/>
        <end position="163"/>
    </location>
</feature>
<dbReference type="Pfam" id="PF22486">
    <property type="entry name" value="MATH_2"/>
    <property type="match status" value="1"/>
</dbReference>
<evidence type="ECO:0008006" key="11">
    <source>
        <dbReference type="Google" id="ProtNLM"/>
    </source>
</evidence>
<dbReference type="InterPro" id="IPR056423">
    <property type="entry name" value="BACK_BPM_SPOP"/>
</dbReference>
<feature type="domain" description="BTB" evidence="7">
    <location>
        <begin position="292"/>
        <end position="356"/>
    </location>
</feature>
<dbReference type="SUPFAM" id="SSF54695">
    <property type="entry name" value="POZ domain"/>
    <property type="match status" value="1"/>
</dbReference>
<dbReference type="OrthoDB" id="6759240at2759"/>
<protein>
    <recommendedName>
        <fullName evidence="11">BTB domain-containing protein</fullName>
    </recommendedName>
</protein>
<dbReference type="SMART" id="SM00225">
    <property type="entry name" value="BTB"/>
    <property type="match status" value="1"/>
</dbReference>
<evidence type="ECO:0000256" key="2">
    <source>
        <dbReference type="ARBA" id="ARBA00004906"/>
    </source>
</evidence>
<dbReference type="PANTHER" id="PTHR24413">
    <property type="entry name" value="SPECKLE-TYPE POZ PROTEIN"/>
    <property type="match status" value="1"/>
</dbReference>
<dbReference type="PROSITE" id="PS50097">
    <property type="entry name" value="BTB"/>
    <property type="match status" value="1"/>
</dbReference>
<evidence type="ECO:0000313" key="10">
    <source>
        <dbReference type="Proteomes" id="UP000186922"/>
    </source>
</evidence>
<evidence type="ECO:0000259" key="8">
    <source>
        <dbReference type="PROSITE" id="PS50144"/>
    </source>
</evidence>
<sequence>MSLPRRGDSAAGDVAVDQLVPIAGPPRRIVQFNYEWRIGNYRRGAMKEELLRSQPFSSKDPQRCKWMLELFPHGSPDVYNQGYASVFLILKECRPEDHIVSATVQFGIRKFGPEIKDVYFEPSEVDFEKDRRFGLVRFMTQSEIFNKENNFLHHDSMTVLCDVKILNALDIPGGSTPPPPLQHNSTLKRTSSFGNAKNFFLRSSQRRTAEDRPILHSDAGSHVRSDTSSVTYESRSTAPAPPLPPIPHREAAHRESATGSYSPVQGLSRTIEIPKDTLLEDLAALLNTGRFSDVTLDVGKREFNVHKAILAARSPVFESMFSTNLTSNHYAISDVTSRAMKELLYFIYTGNTDKTPSIVEEVLEAAQKYKVAQLQAICETLVLRELHVENAVKTLILAHEHKAQQLKEIVLEYIARNFQAIKRTDGWNILRTSHTDLYADIIDYM</sequence>
<feature type="region of interest" description="Disordered" evidence="6">
    <location>
        <begin position="206"/>
        <end position="264"/>
    </location>
</feature>
<reference evidence="9 10" key="1">
    <citation type="journal article" date="2016" name="Nat. Commun.">
        <title>Extremotolerant tardigrade genome and improved radiotolerance of human cultured cells by tardigrade-unique protein.</title>
        <authorList>
            <person name="Hashimoto T."/>
            <person name="Horikawa D.D."/>
            <person name="Saito Y."/>
            <person name="Kuwahara H."/>
            <person name="Kozuka-Hata H."/>
            <person name="Shin-I T."/>
            <person name="Minakuchi Y."/>
            <person name="Ohishi K."/>
            <person name="Motoyama A."/>
            <person name="Aizu T."/>
            <person name="Enomoto A."/>
            <person name="Kondo K."/>
            <person name="Tanaka S."/>
            <person name="Hara Y."/>
            <person name="Koshikawa S."/>
            <person name="Sagara H."/>
            <person name="Miura T."/>
            <person name="Yokobori S."/>
            <person name="Miyagawa K."/>
            <person name="Suzuki Y."/>
            <person name="Kubo T."/>
            <person name="Oyama M."/>
            <person name="Kohara Y."/>
            <person name="Fujiyama A."/>
            <person name="Arakawa K."/>
            <person name="Katayama T."/>
            <person name="Toyoda A."/>
            <person name="Kunieda T."/>
        </authorList>
    </citation>
    <scope>NUCLEOTIDE SEQUENCE [LARGE SCALE GENOMIC DNA]</scope>
    <source>
        <strain evidence="9 10">YOKOZUNA-1</strain>
    </source>
</reference>
<dbReference type="Gene3D" id="1.25.40.420">
    <property type="match status" value="1"/>
</dbReference>
<keyword evidence="4" id="KW-0833">Ubl conjugation pathway</keyword>
<dbReference type="InterPro" id="IPR002083">
    <property type="entry name" value="MATH/TRAF_dom"/>
</dbReference>
<feature type="compositionally biased region" description="Basic and acidic residues" evidence="6">
    <location>
        <begin position="247"/>
        <end position="256"/>
    </location>
</feature>
<evidence type="ECO:0000256" key="4">
    <source>
        <dbReference type="ARBA" id="ARBA00022786"/>
    </source>
</evidence>
<dbReference type="STRING" id="947166.A0A1D1UHM5"/>
<comment type="subcellular location">
    <subcellularLocation>
        <location evidence="1">Nucleus</location>
    </subcellularLocation>
</comment>
<dbReference type="Pfam" id="PF24570">
    <property type="entry name" value="BACK_BPM_SPOP"/>
    <property type="match status" value="1"/>
</dbReference>
<dbReference type="SUPFAM" id="SSF49599">
    <property type="entry name" value="TRAF domain-like"/>
    <property type="match status" value="1"/>
</dbReference>
<keyword evidence="10" id="KW-1185">Reference proteome</keyword>
<evidence type="ECO:0000256" key="6">
    <source>
        <dbReference type="SAM" id="MobiDB-lite"/>
    </source>
</evidence>
<evidence type="ECO:0000313" key="9">
    <source>
        <dbReference type="EMBL" id="GAU89186.1"/>
    </source>
</evidence>
<dbReference type="EMBL" id="BDGG01000001">
    <property type="protein sequence ID" value="GAU89186.1"/>
    <property type="molecule type" value="Genomic_DNA"/>
</dbReference>
<dbReference type="Gene3D" id="2.60.210.10">
    <property type="entry name" value="Apoptosis, Tumor Necrosis Factor Receptor Associated Protein 2, Chain A"/>
    <property type="match status" value="1"/>
</dbReference>
<evidence type="ECO:0000256" key="3">
    <source>
        <dbReference type="ARBA" id="ARBA00010846"/>
    </source>
</evidence>
<dbReference type="InterPro" id="IPR000210">
    <property type="entry name" value="BTB/POZ_dom"/>
</dbReference>
<gene>
    <name evidence="9" type="primary">RvY_01765-1</name>
    <name evidence="9" type="synonym">RvY_01765.1</name>
    <name evidence="9" type="ORF">RvY_01765</name>
</gene>
<dbReference type="PROSITE" id="PS50144">
    <property type="entry name" value="MATH"/>
    <property type="match status" value="1"/>
</dbReference>
<comment type="pathway">
    <text evidence="2">Protein modification; protein ubiquitination.</text>
</comment>
<evidence type="ECO:0000259" key="7">
    <source>
        <dbReference type="PROSITE" id="PS50097"/>
    </source>
</evidence>
<accession>A0A1D1UHM5</accession>
<feature type="compositionally biased region" description="Polar residues" evidence="6">
    <location>
        <begin position="226"/>
        <end position="237"/>
    </location>
</feature>
<dbReference type="AlphaFoldDB" id="A0A1D1UHM5"/>